<dbReference type="PANTHER" id="PTHR44203:SF8">
    <property type="entry name" value="ETHYLENE-OVERPRODUCTION PROTEIN 1"/>
    <property type="match status" value="1"/>
</dbReference>
<dbReference type="Proteomes" id="UP000325081">
    <property type="component" value="Unassembled WGS sequence"/>
</dbReference>
<gene>
    <name evidence="1" type="ORF">STAS_14397</name>
</gene>
<dbReference type="SUPFAM" id="SSF48452">
    <property type="entry name" value="TPR-like"/>
    <property type="match status" value="1"/>
</dbReference>
<dbReference type="OrthoDB" id="1899679at2759"/>
<proteinExistence type="predicted"/>
<dbReference type="PANTHER" id="PTHR44203">
    <property type="entry name" value="ETO1-RELATED"/>
    <property type="match status" value="1"/>
</dbReference>
<dbReference type="Gene3D" id="1.25.40.10">
    <property type="entry name" value="Tetratricopeptide repeat domain"/>
    <property type="match status" value="1"/>
</dbReference>
<reference evidence="2" key="1">
    <citation type="journal article" date="2019" name="Curr. Biol.">
        <title>Genome Sequence of Striga asiatica Provides Insight into the Evolution of Plant Parasitism.</title>
        <authorList>
            <person name="Yoshida S."/>
            <person name="Kim S."/>
            <person name="Wafula E.K."/>
            <person name="Tanskanen J."/>
            <person name="Kim Y.M."/>
            <person name="Honaas L."/>
            <person name="Yang Z."/>
            <person name="Spallek T."/>
            <person name="Conn C.E."/>
            <person name="Ichihashi Y."/>
            <person name="Cheong K."/>
            <person name="Cui S."/>
            <person name="Der J.P."/>
            <person name="Gundlach H."/>
            <person name="Jiao Y."/>
            <person name="Hori C."/>
            <person name="Ishida J.K."/>
            <person name="Kasahara H."/>
            <person name="Kiba T."/>
            <person name="Kim M.S."/>
            <person name="Koo N."/>
            <person name="Laohavisit A."/>
            <person name="Lee Y.H."/>
            <person name="Lumba S."/>
            <person name="McCourt P."/>
            <person name="Mortimer J.C."/>
            <person name="Mutuku J.M."/>
            <person name="Nomura T."/>
            <person name="Sasaki-Sekimoto Y."/>
            <person name="Seto Y."/>
            <person name="Wang Y."/>
            <person name="Wakatake T."/>
            <person name="Sakakibara H."/>
            <person name="Demura T."/>
            <person name="Yamaguchi S."/>
            <person name="Yoneyama K."/>
            <person name="Manabe R.I."/>
            <person name="Nelson D.C."/>
            <person name="Schulman A.H."/>
            <person name="Timko M.P."/>
            <person name="dePamphilis C.W."/>
            <person name="Choi D."/>
            <person name="Shirasu K."/>
        </authorList>
    </citation>
    <scope>NUCLEOTIDE SEQUENCE [LARGE SCALE GENOMIC DNA]</scope>
    <source>
        <strain evidence="2">cv. UVA1</strain>
    </source>
</reference>
<evidence type="ECO:0000313" key="1">
    <source>
        <dbReference type="EMBL" id="GER37940.1"/>
    </source>
</evidence>
<dbReference type="InterPro" id="IPR044631">
    <property type="entry name" value="ETO1-like"/>
</dbReference>
<keyword evidence="2" id="KW-1185">Reference proteome</keyword>
<accession>A0A5A7PYN0</accession>
<dbReference type="InterPro" id="IPR011990">
    <property type="entry name" value="TPR-like_helical_dom_sf"/>
</dbReference>
<evidence type="ECO:0000313" key="2">
    <source>
        <dbReference type="Proteomes" id="UP000325081"/>
    </source>
</evidence>
<protein>
    <submittedName>
        <fullName evidence="1">Tetratricopeptide repeat (TPR)-containing protein</fullName>
    </submittedName>
</protein>
<name>A0A5A7PYN0_STRAF</name>
<dbReference type="GO" id="GO:0010105">
    <property type="term" value="P:negative regulation of ethylene-activated signaling pathway"/>
    <property type="evidence" value="ECO:0007669"/>
    <property type="project" value="InterPro"/>
</dbReference>
<organism evidence="1 2">
    <name type="scientific">Striga asiatica</name>
    <name type="common">Asiatic witchweed</name>
    <name type="synonym">Buchnera asiatica</name>
    <dbReference type="NCBI Taxonomy" id="4170"/>
    <lineage>
        <taxon>Eukaryota</taxon>
        <taxon>Viridiplantae</taxon>
        <taxon>Streptophyta</taxon>
        <taxon>Embryophyta</taxon>
        <taxon>Tracheophyta</taxon>
        <taxon>Spermatophyta</taxon>
        <taxon>Magnoliopsida</taxon>
        <taxon>eudicotyledons</taxon>
        <taxon>Gunneridae</taxon>
        <taxon>Pentapetalae</taxon>
        <taxon>asterids</taxon>
        <taxon>lamiids</taxon>
        <taxon>Lamiales</taxon>
        <taxon>Orobanchaceae</taxon>
        <taxon>Buchnereae</taxon>
        <taxon>Striga</taxon>
    </lineage>
</organism>
<dbReference type="AlphaFoldDB" id="A0A5A7PYN0"/>
<dbReference type="EMBL" id="BKCP01005406">
    <property type="protein sequence ID" value="GER37940.1"/>
    <property type="molecule type" value="Genomic_DNA"/>
</dbReference>
<comment type="caution">
    <text evidence="1">The sequence shown here is derived from an EMBL/GenBank/DDBJ whole genome shotgun (WGS) entry which is preliminary data.</text>
</comment>
<sequence>MIIGKVKQFQSSRKPSFRPDLQRLHLRAAFHDSMGDYSSALRESEAALCLDPNHSDTIQLYRKAEKRASEQQHKFFSNAIDIFSSAAENCINETQHAFFKACPNA</sequence>